<dbReference type="UniPathway" id="UPA00391"/>
<comment type="function">
    <text evidence="8">Catalyzes the complex heterocyclic radical-mediated conversion of 6-carboxy-5,6,7,8-tetrahydropterin (CPH4) to 7-carboxy-7-deazaguanine (CDG), a step common to the biosynthetic pathways of all 7-deazapurine-containing compounds.</text>
</comment>
<gene>
    <name evidence="8 10" type="primary">queE</name>
    <name evidence="10" type="ORF">BHU61_01165</name>
</gene>
<dbReference type="GO" id="GO:1904047">
    <property type="term" value="F:S-adenosyl-L-methionine binding"/>
    <property type="evidence" value="ECO:0007669"/>
    <property type="project" value="UniProtKB-UniRule"/>
</dbReference>
<feature type="binding site" evidence="8">
    <location>
        <begin position="125"/>
        <end position="127"/>
    </location>
    <ligand>
        <name>S-adenosyl-L-methionine</name>
        <dbReference type="ChEBI" id="CHEBI:59789"/>
    </ligand>
</feature>
<comment type="subunit">
    <text evidence="8">Homodimer.</text>
</comment>
<evidence type="ECO:0000256" key="3">
    <source>
        <dbReference type="ARBA" id="ARBA00022723"/>
    </source>
</evidence>
<feature type="binding site" evidence="8">
    <location>
        <position position="36"/>
    </location>
    <ligand>
        <name>[4Fe-4S] cluster</name>
        <dbReference type="ChEBI" id="CHEBI:49883"/>
        <note>4Fe-4S-S-AdoMet</note>
    </ligand>
</feature>
<evidence type="ECO:0000256" key="7">
    <source>
        <dbReference type="ARBA" id="ARBA00023239"/>
    </source>
</evidence>
<reference evidence="10 11" key="1">
    <citation type="journal article" date="2018" name="Front. Microbiol.">
        <title>Description and Comparative Genomics of Macrococcus caseolyticus subsp. hominis subsp. nov., Macrococcus goetzii sp. nov., Macrococcus epidermidis sp. nov., and Macrococcus bohemicus sp. nov., Novel Macrococci From Human Clinical Material With Virulence Potential and Suspected Uptake of Foreign DNA by Natural Transformation.</title>
        <authorList>
            <person name="Maslanova I."/>
            <person name="Wertheimer Z."/>
            <person name="Sedlacek I."/>
            <person name="Svec P."/>
            <person name="Indrakova A."/>
            <person name="Kovarovic V."/>
            <person name="Schumann P."/>
            <person name="Sproer C."/>
            <person name="Kralova S."/>
            <person name="Sedo O."/>
            <person name="Kristofova L."/>
            <person name="Vrbovska V."/>
            <person name="Fuzik T."/>
            <person name="Petras P."/>
            <person name="Zdrahal Z."/>
            <person name="Ruzickova V."/>
            <person name="Doskar J."/>
            <person name="Pantucek R."/>
        </authorList>
    </citation>
    <scope>NUCLEOTIDE SEQUENCE [LARGE SCALE GENOMIC DNA]</scope>
    <source>
        <strain evidence="10 11">01/688</strain>
    </source>
</reference>
<dbReference type="GO" id="GO:0008616">
    <property type="term" value="P:tRNA queuosine(34) biosynthetic process"/>
    <property type="evidence" value="ECO:0007669"/>
    <property type="project" value="UniProtKB-UniRule"/>
</dbReference>
<comment type="cofactor">
    <cofactor evidence="8">
        <name>Mg(2+)</name>
        <dbReference type="ChEBI" id="CHEBI:18420"/>
    </cofactor>
</comment>
<dbReference type="InterPro" id="IPR007197">
    <property type="entry name" value="rSAM"/>
</dbReference>
<comment type="caution">
    <text evidence="8">Lacks conserved residue(s) required for the propagation of feature annotation.</text>
</comment>
<dbReference type="EMBL" id="PZJH01000001">
    <property type="protein sequence ID" value="RAK46086.1"/>
    <property type="molecule type" value="Genomic_DNA"/>
</dbReference>
<evidence type="ECO:0000259" key="9">
    <source>
        <dbReference type="PROSITE" id="PS51918"/>
    </source>
</evidence>
<dbReference type="SFLD" id="SFLDS00029">
    <property type="entry name" value="Radical_SAM"/>
    <property type="match status" value="1"/>
</dbReference>
<protein>
    <recommendedName>
        <fullName evidence="8">7-carboxy-7-deazaguanine synthase</fullName>
        <shortName evidence="8">CDG synthase</shortName>
        <ecNumber evidence="8">4.3.99.3</ecNumber>
    </recommendedName>
    <alternativeName>
        <fullName evidence="8">Queuosine biosynthesis protein QueE</fullName>
    </alternativeName>
</protein>
<dbReference type="Proteomes" id="UP000249808">
    <property type="component" value="Unassembled WGS sequence"/>
</dbReference>
<dbReference type="PANTHER" id="PTHR42836">
    <property type="entry name" value="7-CARBOXY-7-DEAZAGUANINE SYNTHASE"/>
    <property type="match status" value="1"/>
</dbReference>
<evidence type="ECO:0000256" key="6">
    <source>
        <dbReference type="ARBA" id="ARBA00023014"/>
    </source>
</evidence>
<dbReference type="GO" id="GO:0016840">
    <property type="term" value="F:carbon-nitrogen lyase activity"/>
    <property type="evidence" value="ECO:0007669"/>
    <property type="project" value="UniProtKB-UniRule"/>
</dbReference>
<dbReference type="InterPro" id="IPR013785">
    <property type="entry name" value="Aldolase_TIM"/>
</dbReference>
<comment type="cofactor">
    <cofactor evidence="8">
        <name>[4Fe-4S] cluster</name>
        <dbReference type="ChEBI" id="CHEBI:49883"/>
    </cofactor>
    <text evidence="8">Binds 1 [4Fe-4S] cluster. The cluster is coordinated with 3 cysteines and an exchangeable S-adenosyl-L-methionine.</text>
</comment>
<keyword evidence="11" id="KW-1185">Reference proteome</keyword>
<keyword evidence="4 8" id="KW-0460">Magnesium</keyword>
<evidence type="ECO:0000256" key="2">
    <source>
        <dbReference type="ARBA" id="ARBA00022691"/>
    </source>
</evidence>
<keyword evidence="6 8" id="KW-0411">Iron-sulfur</keyword>
<sequence length="236" mass="27005">MKIPVLEIFGPTIQGEGAVIGRKTMFVRTAGCDFKCDWCDSKFTWDGSAKDDIEMLTADIIFERLQQLAPNNFNHVTISGGNPALIKNIAALVELLHAHNIEVALETQGSKFQPWMTEIDQLTLSPKPPSSKMQQDINQLDFVINQLEYNKVSLKIVIFNDDDYKFAQMIHHRYPNIKFYLQVGNPYLDETVNDHTEKLLARYEALIDKVMQDNTMNDCYVLPQLHTLLWSNKKGV</sequence>
<dbReference type="PIRSF" id="PIRSF000370">
    <property type="entry name" value="QueE"/>
    <property type="match status" value="1"/>
</dbReference>
<dbReference type="GO" id="GO:0000287">
    <property type="term" value="F:magnesium ion binding"/>
    <property type="evidence" value="ECO:0007669"/>
    <property type="project" value="UniProtKB-UniRule"/>
</dbReference>
<dbReference type="InterPro" id="IPR058240">
    <property type="entry name" value="rSAM_sf"/>
</dbReference>
<comment type="similarity">
    <text evidence="8">Belongs to the radical SAM superfamily. 7-carboxy-7-deazaguanine synthase family.</text>
</comment>
<comment type="cofactor">
    <cofactor evidence="8">
        <name>S-adenosyl-L-methionine</name>
        <dbReference type="ChEBI" id="CHEBI:59789"/>
    </cofactor>
    <text evidence="8">Binds 1 S-adenosyl-L-methionine per subunit.</text>
</comment>
<evidence type="ECO:0000313" key="10">
    <source>
        <dbReference type="EMBL" id="RAK46086.1"/>
    </source>
</evidence>
<organism evidence="10 11">
    <name type="scientific">Macrococcus epidermidis</name>
    <dbReference type="NCBI Taxonomy" id="1902580"/>
    <lineage>
        <taxon>Bacteria</taxon>
        <taxon>Bacillati</taxon>
        <taxon>Bacillota</taxon>
        <taxon>Bacilli</taxon>
        <taxon>Bacillales</taxon>
        <taxon>Staphylococcaceae</taxon>
        <taxon>Macrococcus</taxon>
    </lineage>
</organism>
<keyword evidence="5 8" id="KW-0408">Iron</keyword>
<proteinExistence type="inferred from homology"/>
<evidence type="ECO:0000256" key="4">
    <source>
        <dbReference type="ARBA" id="ARBA00022842"/>
    </source>
</evidence>
<comment type="catalytic activity">
    <reaction evidence="8">
        <text>6-carboxy-5,6,7,8-tetrahydropterin + H(+) = 7-carboxy-7-carbaguanine + NH4(+)</text>
        <dbReference type="Rhea" id="RHEA:27974"/>
        <dbReference type="ChEBI" id="CHEBI:15378"/>
        <dbReference type="ChEBI" id="CHEBI:28938"/>
        <dbReference type="ChEBI" id="CHEBI:61032"/>
        <dbReference type="ChEBI" id="CHEBI:61036"/>
        <dbReference type="EC" id="4.3.99.3"/>
    </reaction>
</comment>
<keyword evidence="7 8" id="KW-0456">Lyase</keyword>
<keyword evidence="8" id="KW-0671">Queuosine biosynthesis</keyword>
<comment type="pathway">
    <text evidence="8">Purine metabolism; 7-cyano-7-deazaguanine biosynthesis.</text>
</comment>
<dbReference type="Pfam" id="PF04055">
    <property type="entry name" value="Radical_SAM"/>
    <property type="match status" value="1"/>
</dbReference>
<feature type="binding site" evidence="8">
    <location>
        <position position="81"/>
    </location>
    <ligand>
        <name>S-adenosyl-L-methionine</name>
        <dbReference type="ChEBI" id="CHEBI:59789"/>
    </ligand>
</feature>
<dbReference type="PANTHER" id="PTHR42836:SF1">
    <property type="entry name" value="7-CARBOXY-7-DEAZAGUANINE SYNTHASE"/>
    <property type="match status" value="1"/>
</dbReference>
<dbReference type="AlphaFoldDB" id="A0A327ZVJ8"/>
<dbReference type="SFLD" id="SFLDF00300">
    <property type="entry name" value="7-carboxy-7-deazaguanine_synth"/>
    <property type="match status" value="1"/>
</dbReference>
<keyword evidence="3 8" id="KW-0479">Metal-binding</keyword>
<feature type="binding site" evidence="8">
    <location>
        <position position="32"/>
    </location>
    <ligand>
        <name>[4Fe-4S] cluster</name>
        <dbReference type="ChEBI" id="CHEBI:49883"/>
        <note>4Fe-4S-S-AdoMet</note>
    </ligand>
</feature>
<name>A0A327ZVJ8_9STAP</name>
<dbReference type="PROSITE" id="PS51918">
    <property type="entry name" value="RADICAL_SAM"/>
    <property type="match status" value="1"/>
</dbReference>
<feature type="binding site" evidence="8">
    <location>
        <begin position="38"/>
        <end position="40"/>
    </location>
    <ligand>
        <name>S-adenosyl-L-methionine</name>
        <dbReference type="ChEBI" id="CHEBI:59789"/>
    </ligand>
</feature>
<feature type="binding site" evidence="8">
    <location>
        <position position="28"/>
    </location>
    <ligand>
        <name>substrate</name>
    </ligand>
</feature>
<keyword evidence="1 8" id="KW-0004">4Fe-4S</keyword>
<accession>A0A327ZVJ8</accession>
<feature type="binding site" evidence="8">
    <location>
        <position position="39"/>
    </location>
    <ligand>
        <name>[4Fe-4S] cluster</name>
        <dbReference type="ChEBI" id="CHEBI:49883"/>
        <note>4Fe-4S-S-AdoMet</note>
    </ligand>
</feature>
<dbReference type="GO" id="GO:0051539">
    <property type="term" value="F:4 iron, 4 sulfur cluster binding"/>
    <property type="evidence" value="ECO:0007669"/>
    <property type="project" value="UniProtKB-UniRule"/>
</dbReference>
<keyword evidence="2 8" id="KW-0949">S-adenosyl-L-methionine</keyword>
<dbReference type="HAMAP" id="MF_00917">
    <property type="entry name" value="QueE"/>
    <property type="match status" value="1"/>
</dbReference>
<evidence type="ECO:0000256" key="1">
    <source>
        <dbReference type="ARBA" id="ARBA00022485"/>
    </source>
</evidence>
<dbReference type="InterPro" id="IPR024924">
    <property type="entry name" value="7-CO-7-deazaguanine_synth-like"/>
</dbReference>
<dbReference type="NCBIfam" id="TIGR03365">
    <property type="entry name" value="Bsubt_queE"/>
    <property type="match status" value="1"/>
</dbReference>
<evidence type="ECO:0000313" key="11">
    <source>
        <dbReference type="Proteomes" id="UP000249808"/>
    </source>
</evidence>
<comment type="caution">
    <text evidence="10">The sequence shown here is derived from an EMBL/GenBank/DDBJ whole genome shotgun (WGS) entry which is preliminary data.</text>
</comment>
<evidence type="ECO:0000256" key="8">
    <source>
        <dbReference type="HAMAP-Rule" id="MF_00917"/>
    </source>
</evidence>
<feature type="binding site" evidence="8">
    <location>
        <position position="41"/>
    </location>
    <ligand>
        <name>Mg(2+)</name>
        <dbReference type="ChEBI" id="CHEBI:18420"/>
    </ligand>
</feature>
<dbReference type="RefSeq" id="WP_111714256.1">
    <property type="nucleotide sequence ID" value="NZ_CP073819.1"/>
</dbReference>
<dbReference type="InterPro" id="IPR017742">
    <property type="entry name" value="Deazaguanine_synth"/>
</dbReference>
<dbReference type="Gene3D" id="3.20.20.70">
    <property type="entry name" value="Aldolase class I"/>
    <property type="match status" value="1"/>
</dbReference>
<feature type="domain" description="Radical SAM core" evidence="9">
    <location>
        <begin position="19"/>
        <end position="232"/>
    </location>
</feature>
<feature type="binding site" evidence="8">
    <location>
        <position position="79"/>
    </location>
    <ligand>
        <name>substrate</name>
    </ligand>
</feature>
<evidence type="ECO:0000256" key="5">
    <source>
        <dbReference type="ARBA" id="ARBA00023004"/>
    </source>
</evidence>
<feature type="binding site" evidence="8">
    <location>
        <begin position="13"/>
        <end position="15"/>
    </location>
    <ligand>
        <name>substrate</name>
    </ligand>
</feature>
<dbReference type="EC" id="4.3.99.3" evidence="8"/>
<dbReference type="SUPFAM" id="SSF102114">
    <property type="entry name" value="Radical SAM enzymes"/>
    <property type="match status" value="1"/>
</dbReference>